<feature type="non-terminal residue" evidence="2">
    <location>
        <position position="208"/>
    </location>
</feature>
<protein>
    <recommendedName>
        <fullName evidence="1">AB hydrolase-1 domain-containing protein</fullName>
    </recommendedName>
</protein>
<reference evidence="2" key="1">
    <citation type="submission" date="2018-05" db="EMBL/GenBank/DDBJ databases">
        <authorList>
            <person name="Lanie J.A."/>
            <person name="Ng W.-L."/>
            <person name="Kazmierczak K.M."/>
            <person name="Andrzejewski T.M."/>
            <person name="Davidsen T.M."/>
            <person name="Wayne K.J."/>
            <person name="Tettelin H."/>
            <person name="Glass J.I."/>
            <person name="Rusch D."/>
            <person name="Podicherti R."/>
            <person name="Tsui H.-C.T."/>
            <person name="Winkler M.E."/>
        </authorList>
    </citation>
    <scope>NUCLEOTIDE SEQUENCE</scope>
</reference>
<dbReference type="InterPro" id="IPR029058">
    <property type="entry name" value="AB_hydrolase_fold"/>
</dbReference>
<dbReference type="AlphaFoldDB" id="A0A382NLT2"/>
<dbReference type="InterPro" id="IPR000073">
    <property type="entry name" value="AB_hydrolase_1"/>
</dbReference>
<proteinExistence type="predicted"/>
<evidence type="ECO:0000259" key="1">
    <source>
        <dbReference type="Pfam" id="PF00561"/>
    </source>
</evidence>
<sequence>MTIPKNYLLQTQPRDVWHEIRGVRYHVNEWGAREHPLLVLLHGWGDCGASFQFFVDELKQDWFVIAPDWRGFGLSYLRCEAYWFPDYIADLHTLLDIYQPGEQANLLGHSMGANVAGLYAGIFPDRVRRFVNVEGFGLADTDPRDAPDNYRRWIEQSKNMSAHKSYRDYDELADRIRKRSPAISPDRAKFVAANWATRVEDGSVVLRA</sequence>
<dbReference type="Pfam" id="PF00561">
    <property type="entry name" value="Abhydrolase_1"/>
    <property type="match status" value="1"/>
</dbReference>
<feature type="domain" description="AB hydrolase-1" evidence="1">
    <location>
        <begin position="36"/>
        <end position="141"/>
    </location>
</feature>
<dbReference type="GO" id="GO:0016020">
    <property type="term" value="C:membrane"/>
    <property type="evidence" value="ECO:0007669"/>
    <property type="project" value="TreeGrafter"/>
</dbReference>
<dbReference type="PANTHER" id="PTHR43798:SF33">
    <property type="entry name" value="HYDROLASE, PUTATIVE (AFU_ORTHOLOGUE AFUA_2G14860)-RELATED"/>
    <property type="match status" value="1"/>
</dbReference>
<dbReference type="Gene3D" id="3.40.50.1820">
    <property type="entry name" value="alpha/beta hydrolase"/>
    <property type="match status" value="1"/>
</dbReference>
<organism evidence="2">
    <name type="scientific">marine metagenome</name>
    <dbReference type="NCBI Taxonomy" id="408172"/>
    <lineage>
        <taxon>unclassified sequences</taxon>
        <taxon>metagenomes</taxon>
        <taxon>ecological metagenomes</taxon>
    </lineage>
</organism>
<dbReference type="PRINTS" id="PR00111">
    <property type="entry name" value="ABHYDROLASE"/>
</dbReference>
<accession>A0A382NLT2</accession>
<gene>
    <name evidence="2" type="ORF">METZ01_LOCUS313516</name>
</gene>
<dbReference type="EMBL" id="UINC01100533">
    <property type="protein sequence ID" value="SVC60662.1"/>
    <property type="molecule type" value="Genomic_DNA"/>
</dbReference>
<dbReference type="SUPFAM" id="SSF53474">
    <property type="entry name" value="alpha/beta-Hydrolases"/>
    <property type="match status" value="1"/>
</dbReference>
<dbReference type="PANTHER" id="PTHR43798">
    <property type="entry name" value="MONOACYLGLYCEROL LIPASE"/>
    <property type="match status" value="1"/>
</dbReference>
<name>A0A382NLT2_9ZZZZ</name>
<dbReference type="InterPro" id="IPR050266">
    <property type="entry name" value="AB_hydrolase_sf"/>
</dbReference>
<evidence type="ECO:0000313" key="2">
    <source>
        <dbReference type="EMBL" id="SVC60662.1"/>
    </source>
</evidence>